<protein>
    <submittedName>
        <fullName evidence="1">Uncharacterized protein</fullName>
    </submittedName>
</protein>
<proteinExistence type="predicted"/>
<evidence type="ECO:0000313" key="1">
    <source>
        <dbReference type="EMBL" id="MCD9559706.1"/>
    </source>
</evidence>
<gene>
    <name evidence="1" type="ORF">HAX54_017876</name>
</gene>
<dbReference type="Proteomes" id="UP000823775">
    <property type="component" value="Unassembled WGS sequence"/>
</dbReference>
<name>A0ABS8UP96_DATST</name>
<organism evidence="1 2">
    <name type="scientific">Datura stramonium</name>
    <name type="common">Jimsonweed</name>
    <name type="synonym">Common thornapple</name>
    <dbReference type="NCBI Taxonomy" id="4076"/>
    <lineage>
        <taxon>Eukaryota</taxon>
        <taxon>Viridiplantae</taxon>
        <taxon>Streptophyta</taxon>
        <taxon>Embryophyta</taxon>
        <taxon>Tracheophyta</taxon>
        <taxon>Spermatophyta</taxon>
        <taxon>Magnoliopsida</taxon>
        <taxon>eudicotyledons</taxon>
        <taxon>Gunneridae</taxon>
        <taxon>Pentapetalae</taxon>
        <taxon>asterids</taxon>
        <taxon>lamiids</taxon>
        <taxon>Solanales</taxon>
        <taxon>Solanaceae</taxon>
        <taxon>Solanoideae</taxon>
        <taxon>Datureae</taxon>
        <taxon>Datura</taxon>
    </lineage>
</organism>
<comment type="caution">
    <text evidence="1">The sequence shown here is derived from an EMBL/GenBank/DDBJ whole genome shotgun (WGS) entry which is preliminary data.</text>
</comment>
<accession>A0ABS8UP96</accession>
<sequence>MRRVVFIEDIETKTVKANVVSVRSTELRKHEIGLVCDQSKEDRKSGHYEESKITTSRYEEFNITVSHYENSLSPHAHPLPKITTIAAAVCRSNLADQFSGVTRGTTMSTSAVSVPGKEINVEGCGKNECPLTQMEVLMAPFTHATVVSYVNFHQEPNAGMLR</sequence>
<dbReference type="EMBL" id="JACEIK010002195">
    <property type="protein sequence ID" value="MCD9559706.1"/>
    <property type="molecule type" value="Genomic_DNA"/>
</dbReference>
<evidence type="ECO:0000313" key="2">
    <source>
        <dbReference type="Proteomes" id="UP000823775"/>
    </source>
</evidence>
<reference evidence="1 2" key="1">
    <citation type="journal article" date="2021" name="BMC Genomics">
        <title>Datura genome reveals duplications of psychoactive alkaloid biosynthetic genes and high mutation rate following tissue culture.</title>
        <authorList>
            <person name="Rajewski A."/>
            <person name="Carter-House D."/>
            <person name="Stajich J."/>
            <person name="Litt A."/>
        </authorList>
    </citation>
    <scope>NUCLEOTIDE SEQUENCE [LARGE SCALE GENOMIC DNA]</scope>
    <source>
        <strain evidence="1">AR-01</strain>
    </source>
</reference>
<keyword evidence="2" id="KW-1185">Reference proteome</keyword>